<dbReference type="STRING" id="709986.Deima_1975"/>
<proteinExistence type="predicted"/>
<sequence>MWTPTPDALATDLDDELVLLHANTGDMVSLNGTARAIWNALPATTHTITQLLQDLGAPTHDAQADAQTTLDDLHRRHFVTHA</sequence>
<keyword evidence="2" id="KW-1185">Reference proteome</keyword>
<reference evidence="1 2" key="1">
    <citation type="journal article" date="2011" name="Stand. Genomic Sci.">
        <title>Complete genome sequence of Deinococcus maricopensis type strain (LB-34).</title>
        <authorList>
            <person name="Pukall R."/>
            <person name="Zeytun A."/>
            <person name="Lucas S."/>
            <person name="Lapidus A."/>
            <person name="Hammon N."/>
            <person name="Deshpande S."/>
            <person name="Nolan M."/>
            <person name="Cheng J.F."/>
            <person name="Pitluck S."/>
            <person name="Liolios K."/>
            <person name="Pagani I."/>
            <person name="Mikhailova N."/>
            <person name="Ivanova N."/>
            <person name="Mavromatis K."/>
            <person name="Pati A."/>
            <person name="Tapia R."/>
            <person name="Han C."/>
            <person name="Goodwin L."/>
            <person name="Chen A."/>
            <person name="Palaniappan K."/>
            <person name="Land M."/>
            <person name="Hauser L."/>
            <person name="Chang Y.J."/>
            <person name="Jeffries C.D."/>
            <person name="Brambilla E.M."/>
            <person name="Rohde M."/>
            <person name="Goker M."/>
            <person name="Detter J.C."/>
            <person name="Woyke T."/>
            <person name="Bristow J."/>
            <person name="Eisen J.A."/>
            <person name="Markowitz V."/>
            <person name="Hugenholtz P."/>
            <person name="Kyrpides N.C."/>
            <person name="Klenk H.P."/>
        </authorList>
    </citation>
    <scope>NUCLEOTIDE SEQUENCE [LARGE SCALE GENOMIC DNA]</scope>
    <source>
        <strain evidence="2">DSM 21211 / LMG 22137 / NRRL B-23946 / LB-34</strain>
    </source>
</reference>
<dbReference type="EMBL" id="CP002454">
    <property type="protein sequence ID" value="ADV67620.1"/>
    <property type="molecule type" value="Genomic_DNA"/>
</dbReference>
<evidence type="ECO:0008006" key="3">
    <source>
        <dbReference type="Google" id="ProtNLM"/>
    </source>
</evidence>
<reference evidence="2" key="2">
    <citation type="submission" date="2011-01" db="EMBL/GenBank/DDBJ databases">
        <title>The complete genome of Deinococcus maricopensis DSM 21211.</title>
        <authorList>
            <consortium name="US DOE Joint Genome Institute (JGI-PGF)"/>
            <person name="Lucas S."/>
            <person name="Copeland A."/>
            <person name="Lapidus A."/>
            <person name="Goodwin L."/>
            <person name="Pitluck S."/>
            <person name="Kyrpides N."/>
            <person name="Mavromatis K."/>
            <person name="Pagani I."/>
            <person name="Ivanova N."/>
            <person name="Ovchinnikova G."/>
            <person name="Zeytun A."/>
            <person name="Detter J.C."/>
            <person name="Han C."/>
            <person name="Land M."/>
            <person name="Hauser L."/>
            <person name="Markowitz V."/>
            <person name="Cheng J.-F."/>
            <person name="Hugenholtz P."/>
            <person name="Woyke T."/>
            <person name="Wu D."/>
            <person name="Pukall R."/>
            <person name="Gehrich-Schroeter G."/>
            <person name="Brambilla E."/>
            <person name="Klenk H.-P."/>
            <person name="Eisen J.A."/>
        </authorList>
    </citation>
    <scope>NUCLEOTIDE SEQUENCE [LARGE SCALE GENOMIC DNA]</scope>
    <source>
        <strain evidence="2">DSM 21211 / LMG 22137 / NRRL B-23946 / LB-34</strain>
    </source>
</reference>
<dbReference type="RefSeq" id="WP_013557125.1">
    <property type="nucleotide sequence ID" value="NC_014958.1"/>
</dbReference>
<dbReference type="Gene3D" id="1.10.10.1150">
    <property type="entry name" value="Coenzyme PQQ synthesis protein D (PqqD)"/>
    <property type="match status" value="1"/>
</dbReference>
<dbReference type="KEGG" id="dmr:Deima_1975"/>
<dbReference type="AlphaFoldDB" id="E8U981"/>
<name>E8U981_DEIML</name>
<protein>
    <recommendedName>
        <fullName evidence="3">PqqD family protein</fullName>
    </recommendedName>
</protein>
<evidence type="ECO:0000313" key="1">
    <source>
        <dbReference type="EMBL" id="ADV67620.1"/>
    </source>
</evidence>
<evidence type="ECO:0000313" key="2">
    <source>
        <dbReference type="Proteomes" id="UP000008635"/>
    </source>
</evidence>
<gene>
    <name evidence="1" type="ordered locus">Deima_1975</name>
</gene>
<accession>E8U981</accession>
<dbReference type="Proteomes" id="UP000008635">
    <property type="component" value="Chromosome"/>
</dbReference>
<dbReference type="InterPro" id="IPR041881">
    <property type="entry name" value="PqqD_sf"/>
</dbReference>
<dbReference type="HOGENOM" id="CLU_159325_2_4_0"/>
<dbReference type="Pfam" id="PF05402">
    <property type="entry name" value="PqqD"/>
    <property type="match status" value="1"/>
</dbReference>
<dbReference type="InterPro" id="IPR008792">
    <property type="entry name" value="PQQD"/>
</dbReference>
<dbReference type="OrthoDB" id="74030at2"/>
<organism evidence="1 2">
    <name type="scientific">Deinococcus maricopensis (strain DSM 21211 / LMG 22137 / NRRL B-23946 / LB-34)</name>
    <dbReference type="NCBI Taxonomy" id="709986"/>
    <lineage>
        <taxon>Bacteria</taxon>
        <taxon>Thermotogati</taxon>
        <taxon>Deinococcota</taxon>
        <taxon>Deinococci</taxon>
        <taxon>Deinococcales</taxon>
        <taxon>Deinococcaceae</taxon>
        <taxon>Deinococcus</taxon>
    </lineage>
</organism>